<evidence type="ECO:0000256" key="1">
    <source>
        <dbReference type="ARBA" id="ARBA00022574"/>
    </source>
</evidence>
<feature type="compositionally biased region" description="Low complexity" evidence="4">
    <location>
        <begin position="1"/>
        <end position="17"/>
    </location>
</feature>
<dbReference type="EMBL" id="KZ819338">
    <property type="protein sequence ID" value="PWN18042.1"/>
    <property type="molecule type" value="Genomic_DNA"/>
</dbReference>
<reference evidence="5 6" key="1">
    <citation type="journal article" date="2018" name="Mol. Biol. Evol.">
        <title>Broad Genomic Sampling Reveals a Smut Pathogenic Ancestry of the Fungal Clade Ustilaginomycotina.</title>
        <authorList>
            <person name="Kijpornyongpan T."/>
            <person name="Mondo S.J."/>
            <person name="Barry K."/>
            <person name="Sandor L."/>
            <person name="Lee J."/>
            <person name="Lipzen A."/>
            <person name="Pangilinan J."/>
            <person name="LaButti K."/>
            <person name="Hainaut M."/>
            <person name="Henrissat B."/>
            <person name="Grigoriev I.V."/>
            <person name="Spatafora J.W."/>
            <person name="Aime M.C."/>
        </authorList>
    </citation>
    <scope>NUCLEOTIDE SEQUENCE [LARGE SCALE GENOMIC DNA]</scope>
    <source>
        <strain evidence="5 6">MCA 4718</strain>
    </source>
</reference>
<dbReference type="SMART" id="SM00320">
    <property type="entry name" value="WD40"/>
    <property type="match status" value="4"/>
</dbReference>
<keyword evidence="6" id="KW-1185">Reference proteome</keyword>
<evidence type="ECO:0000313" key="5">
    <source>
        <dbReference type="EMBL" id="PWN18042.1"/>
    </source>
</evidence>
<dbReference type="AlphaFoldDB" id="A0A316TXG5"/>
<dbReference type="PANTHER" id="PTHR19879">
    <property type="entry name" value="TRANSCRIPTION INITIATION FACTOR TFIID"/>
    <property type="match status" value="1"/>
</dbReference>
<feature type="compositionally biased region" description="Low complexity" evidence="4">
    <location>
        <begin position="461"/>
        <end position="475"/>
    </location>
</feature>
<evidence type="ECO:0000313" key="6">
    <source>
        <dbReference type="Proteomes" id="UP000245942"/>
    </source>
</evidence>
<dbReference type="OrthoDB" id="10257301at2759"/>
<dbReference type="PANTHER" id="PTHR19879:SF9">
    <property type="entry name" value="TRANSCRIPTION INITIATION FACTOR TFIID SUBUNIT 5"/>
    <property type="match status" value="1"/>
</dbReference>
<protein>
    <submittedName>
        <fullName evidence="5">Uncharacterized protein</fullName>
    </submittedName>
</protein>
<dbReference type="PROSITE" id="PS50294">
    <property type="entry name" value="WD_REPEATS_REGION"/>
    <property type="match status" value="1"/>
</dbReference>
<dbReference type="GeneID" id="37016889"/>
<dbReference type="InterPro" id="IPR019775">
    <property type="entry name" value="WD40_repeat_CS"/>
</dbReference>
<feature type="repeat" description="WD" evidence="3">
    <location>
        <begin position="293"/>
        <end position="334"/>
    </location>
</feature>
<sequence length="639" mass="67475">MTAAAAAAASSSSPSSSLTKTDAPPSYLLPYATLQPTYHQVYADILESKVAAENVWLSVYADNAPQKSIHATLTLAAKEKNDPSAQDEVQLENIRGQRNLLIKEEKARALSGREGHAVPDLSISTSSSSMVATSPTVAQNSPSLPTSVRLRLPVHTPATLLKGRRSQRAIESGGGGQISAFDVSPDGTKLVAGGEDGECVVAGLPGWIRGEAGEDGENTHSVGIELAVEEKAQRRIRALEKKRLASLRLPLTGHVGDVQAASFLPSSLVLLTASSDLTLRLYSAQDGICPRVFKGHKRAVTSTAILGRGKRIVSASLDGTIRVWDVRAGKSVRMIGCRGWSGVECLRVLKLNGAATSSEAQEEEGLGDYLAIAGLSSGYVQVFLLRITQDTTTQTPAQNSQEEDDEASVKPVTVTDWPLLEIAPRSWPTLPEGQSQPGASDFWKVEPSTGAVWSLDIVERSSPPSSSSAVAAPESGDAAHSARSSLDLVTGSKTGIVRLFRLELGSRATASDISNGDAQEGEEDSGAPLSLASREVLNFRRNTASIHALRFLTSEGRASSPPDAVVATGDGTPFRLTFKSTSSGTVSHGEQEERLEPSVKEEYTGWEAGEPVHGIGVINAGMEGERILLAGAEGMVRVY</sequence>
<evidence type="ECO:0000256" key="2">
    <source>
        <dbReference type="ARBA" id="ARBA00022737"/>
    </source>
</evidence>
<dbReference type="PROSITE" id="PS50082">
    <property type="entry name" value="WD_REPEATS_2"/>
    <property type="match status" value="2"/>
</dbReference>
<dbReference type="PROSITE" id="PS00678">
    <property type="entry name" value="WD_REPEATS_1"/>
    <property type="match status" value="1"/>
</dbReference>
<feature type="region of interest" description="Disordered" evidence="4">
    <location>
        <begin position="459"/>
        <end position="484"/>
    </location>
</feature>
<dbReference type="InterPro" id="IPR001680">
    <property type="entry name" value="WD40_rpt"/>
</dbReference>
<name>A0A316TXG5_9BASI</name>
<dbReference type="Proteomes" id="UP000245942">
    <property type="component" value="Unassembled WGS sequence"/>
</dbReference>
<accession>A0A316TXG5</accession>
<dbReference type="SUPFAM" id="SSF50978">
    <property type="entry name" value="WD40 repeat-like"/>
    <property type="match status" value="1"/>
</dbReference>
<dbReference type="InterPro" id="IPR036322">
    <property type="entry name" value="WD40_repeat_dom_sf"/>
</dbReference>
<evidence type="ECO:0000256" key="3">
    <source>
        <dbReference type="PROSITE-ProRule" id="PRU00221"/>
    </source>
</evidence>
<feature type="repeat" description="WD" evidence="3">
    <location>
        <begin position="251"/>
        <end position="292"/>
    </location>
</feature>
<gene>
    <name evidence="5" type="ORF">BCV69DRAFT_314886</name>
</gene>
<feature type="region of interest" description="Disordered" evidence="4">
    <location>
        <begin position="579"/>
        <end position="598"/>
    </location>
</feature>
<keyword evidence="1 3" id="KW-0853">WD repeat</keyword>
<proteinExistence type="predicted"/>
<feature type="region of interest" description="Disordered" evidence="4">
    <location>
        <begin position="1"/>
        <end position="22"/>
    </location>
</feature>
<organism evidence="5 6">
    <name type="scientific">Pseudomicrostroma glucosiphilum</name>
    <dbReference type="NCBI Taxonomy" id="1684307"/>
    <lineage>
        <taxon>Eukaryota</taxon>
        <taxon>Fungi</taxon>
        <taxon>Dikarya</taxon>
        <taxon>Basidiomycota</taxon>
        <taxon>Ustilaginomycotina</taxon>
        <taxon>Exobasidiomycetes</taxon>
        <taxon>Microstromatales</taxon>
        <taxon>Microstromatales incertae sedis</taxon>
        <taxon>Pseudomicrostroma</taxon>
    </lineage>
</organism>
<evidence type="ECO:0000256" key="4">
    <source>
        <dbReference type="SAM" id="MobiDB-lite"/>
    </source>
</evidence>
<dbReference type="Gene3D" id="2.130.10.10">
    <property type="entry name" value="YVTN repeat-like/Quinoprotein amine dehydrogenase"/>
    <property type="match status" value="1"/>
</dbReference>
<feature type="compositionally biased region" description="Basic and acidic residues" evidence="4">
    <location>
        <begin position="589"/>
        <end position="598"/>
    </location>
</feature>
<dbReference type="STRING" id="1684307.A0A316TXG5"/>
<feature type="compositionally biased region" description="Polar residues" evidence="4">
    <location>
        <begin position="579"/>
        <end position="588"/>
    </location>
</feature>
<keyword evidence="2" id="KW-0677">Repeat</keyword>
<dbReference type="Pfam" id="PF00400">
    <property type="entry name" value="WD40"/>
    <property type="match status" value="3"/>
</dbReference>
<dbReference type="InterPro" id="IPR015943">
    <property type="entry name" value="WD40/YVTN_repeat-like_dom_sf"/>
</dbReference>
<dbReference type="RefSeq" id="XP_025345202.1">
    <property type="nucleotide sequence ID" value="XM_025495155.1"/>
</dbReference>